<evidence type="ECO:0000313" key="4">
    <source>
        <dbReference type="Proteomes" id="UP000019678"/>
    </source>
</evidence>
<feature type="domain" description="GYF" evidence="2">
    <location>
        <begin position="96"/>
        <end position="133"/>
    </location>
</feature>
<feature type="compositionally biased region" description="Low complexity" evidence="1">
    <location>
        <begin position="200"/>
        <end position="210"/>
    </location>
</feature>
<accession>A0A017TBR9</accession>
<comment type="caution">
    <text evidence="3">The sequence shown here is derived from an EMBL/GenBank/DDBJ whole genome shotgun (WGS) entry which is preliminary data.</text>
</comment>
<organism evidence="3 4">
    <name type="scientific">Chondromyces apiculatus DSM 436</name>
    <dbReference type="NCBI Taxonomy" id="1192034"/>
    <lineage>
        <taxon>Bacteria</taxon>
        <taxon>Pseudomonadati</taxon>
        <taxon>Myxococcota</taxon>
        <taxon>Polyangia</taxon>
        <taxon>Polyangiales</taxon>
        <taxon>Polyangiaceae</taxon>
        <taxon>Chondromyces</taxon>
    </lineage>
</organism>
<evidence type="ECO:0000313" key="3">
    <source>
        <dbReference type="EMBL" id="EYF06270.1"/>
    </source>
</evidence>
<evidence type="ECO:0000259" key="2">
    <source>
        <dbReference type="Pfam" id="PF14237"/>
    </source>
</evidence>
<feature type="region of interest" description="Disordered" evidence="1">
    <location>
        <begin position="36"/>
        <end position="58"/>
    </location>
</feature>
<feature type="region of interest" description="Disordered" evidence="1">
    <location>
        <begin position="176"/>
        <end position="256"/>
    </location>
</feature>
<dbReference type="EMBL" id="ASRX01000017">
    <property type="protein sequence ID" value="EYF06270.1"/>
    <property type="molecule type" value="Genomic_DNA"/>
</dbReference>
<name>A0A017TBR9_9BACT</name>
<dbReference type="InterPro" id="IPR025640">
    <property type="entry name" value="GYF_2"/>
</dbReference>
<reference evidence="3 4" key="1">
    <citation type="submission" date="2013-05" db="EMBL/GenBank/DDBJ databases">
        <title>Genome assembly of Chondromyces apiculatus DSM 436.</title>
        <authorList>
            <person name="Sharma G."/>
            <person name="Khatri I."/>
            <person name="Kaur C."/>
            <person name="Mayilraj S."/>
            <person name="Subramanian S."/>
        </authorList>
    </citation>
    <scope>NUCLEOTIDE SEQUENCE [LARGE SCALE GENOMIC DNA]</scope>
    <source>
        <strain evidence="3 4">DSM 436</strain>
    </source>
</reference>
<gene>
    <name evidence="3" type="ORF">CAP_2148</name>
</gene>
<keyword evidence="4" id="KW-1185">Reference proteome</keyword>
<feature type="compositionally biased region" description="Basic and acidic residues" evidence="1">
    <location>
        <begin position="375"/>
        <end position="407"/>
    </location>
</feature>
<dbReference type="AlphaFoldDB" id="A0A017TBR9"/>
<proteinExistence type="predicted"/>
<dbReference type="Pfam" id="PF14237">
    <property type="entry name" value="GYF_2"/>
    <property type="match status" value="1"/>
</dbReference>
<evidence type="ECO:0000256" key="1">
    <source>
        <dbReference type="SAM" id="MobiDB-lite"/>
    </source>
</evidence>
<feature type="compositionally biased region" description="Polar residues" evidence="1">
    <location>
        <begin position="45"/>
        <end position="58"/>
    </location>
</feature>
<feature type="compositionally biased region" description="Basic and acidic residues" evidence="1">
    <location>
        <begin position="178"/>
        <end position="193"/>
    </location>
</feature>
<feature type="region of interest" description="Disordered" evidence="1">
    <location>
        <begin position="334"/>
        <end position="407"/>
    </location>
</feature>
<protein>
    <recommendedName>
        <fullName evidence="2">GYF domain-containing protein</fullName>
    </recommendedName>
</protein>
<dbReference type="Proteomes" id="UP000019678">
    <property type="component" value="Unassembled WGS sequence"/>
</dbReference>
<sequence length="407" mass="42577">MVFAGAHQARDDVALRRASLARSGVPMEYAAYDRVREDGDGGTLPRSSTARAGSSSEALTMPCVKPAVDSAVEEACGEGPRSMPWCVDRGQALEAMSSGALWQALESGALPPETRVWREGLECWTEARQVRELRWTVSRLDRSEEAAGGDAATALVSAGMTPAELGPVRDWAGVDPAHGYEGEVSRGSREERSVLPTMVSTPEPSPSETPELSERALSHPISLELPTSFPVAPPPATSRASGAQREVGAASASGEEELPLNVDRAARLPEELSPVRASRLQRFAARLGRRRDAVLVAAGFSLAGVAIGAALAETWEPPQALALDVSAALPPDVTSGTSAPAGEDVSGGDSGASADVVGVEAAPSGEQVTQSGPRCAERGQHRLRRGHADRFRGRRADAAGAERADSR</sequence>